<sequence>MSNLSLDLANSFKSLGVSTVYGEPVEFEGGSLIPVALTWYGFGAGEGENIEDGDENVAGSGSGGGGGGASIPIGAYVKAADGIRFEPNVVSLLAVGIPAIWVTGKALARIIKALKK</sequence>
<dbReference type="EMBL" id="FUZP01000001">
    <property type="protein sequence ID" value="SKC47602.1"/>
    <property type="molecule type" value="Genomic_DNA"/>
</dbReference>
<organism evidence="1 2">
    <name type="scientific">Okibacterium fritillariae</name>
    <dbReference type="NCBI Taxonomy" id="123320"/>
    <lineage>
        <taxon>Bacteria</taxon>
        <taxon>Bacillati</taxon>
        <taxon>Actinomycetota</taxon>
        <taxon>Actinomycetes</taxon>
        <taxon>Micrococcales</taxon>
        <taxon>Microbacteriaceae</taxon>
        <taxon>Okibacterium</taxon>
    </lineage>
</organism>
<evidence type="ECO:0000313" key="1">
    <source>
        <dbReference type="EMBL" id="SKC47602.1"/>
    </source>
</evidence>
<dbReference type="Proteomes" id="UP000190857">
    <property type="component" value="Unassembled WGS sequence"/>
</dbReference>
<evidence type="ECO:0000313" key="2">
    <source>
        <dbReference type="Proteomes" id="UP000190857"/>
    </source>
</evidence>
<name>A0A1T5J8K6_9MICO</name>
<accession>A0A1T5J8K6</accession>
<evidence type="ECO:0008006" key="3">
    <source>
        <dbReference type="Google" id="ProtNLM"/>
    </source>
</evidence>
<dbReference type="OrthoDB" id="4965215at2"/>
<dbReference type="RefSeq" id="WP_077053389.1">
    <property type="nucleotide sequence ID" value="NZ_FUZP01000001.1"/>
</dbReference>
<protein>
    <recommendedName>
        <fullName evidence="3">Sporulation protein YtfJ (Spore_YtfJ)</fullName>
    </recommendedName>
</protein>
<gene>
    <name evidence="1" type="ORF">SAMN06309945_1322</name>
</gene>
<reference evidence="1 2" key="1">
    <citation type="submission" date="2017-02" db="EMBL/GenBank/DDBJ databases">
        <authorList>
            <person name="Peterson S.W."/>
        </authorList>
    </citation>
    <scope>NUCLEOTIDE SEQUENCE [LARGE SCALE GENOMIC DNA]</scope>
    <source>
        <strain evidence="1 2">VKM Ac-2059</strain>
    </source>
</reference>
<dbReference type="STRING" id="123320.SAMN06309945_1322"/>
<keyword evidence="2" id="KW-1185">Reference proteome</keyword>
<dbReference type="AlphaFoldDB" id="A0A1T5J8K6"/>
<proteinExistence type="predicted"/>